<dbReference type="PROSITE" id="PS51184">
    <property type="entry name" value="JMJC"/>
    <property type="match status" value="1"/>
</dbReference>
<dbReference type="GO" id="GO:0071532">
    <property type="term" value="F:ankyrin repeat binding"/>
    <property type="evidence" value="ECO:0007669"/>
    <property type="project" value="TreeGrafter"/>
</dbReference>
<dbReference type="Proteomes" id="UP001152795">
    <property type="component" value="Unassembled WGS sequence"/>
</dbReference>
<reference evidence="1" key="1">
    <citation type="submission" date="2020-04" db="EMBL/GenBank/DDBJ databases">
        <authorList>
            <person name="Alioto T."/>
            <person name="Alioto T."/>
            <person name="Gomez Garrido J."/>
        </authorList>
    </citation>
    <scope>NUCLEOTIDE SEQUENCE</scope>
    <source>
        <strain evidence="1">A484AB</strain>
    </source>
</reference>
<dbReference type="SUPFAM" id="SSF51197">
    <property type="entry name" value="Clavaminate synthase-like"/>
    <property type="match status" value="1"/>
</dbReference>
<dbReference type="PANTHER" id="PTHR12461:SF105">
    <property type="entry name" value="HYPOXIA-INDUCIBLE FACTOR 1-ALPHA INHIBITOR"/>
    <property type="match status" value="1"/>
</dbReference>
<dbReference type="PANTHER" id="PTHR12461">
    <property type="entry name" value="HYPOXIA-INDUCIBLE FACTOR 1 ALPHA INHIBITOR-RELATED"/>
    <property type="match status" value="1"/>
</dbReference>
<gene>
    <name evidence="1" type="ORF">PACLA_8A058165</name>
</gene>
<dbReference type="GO" id="GO:0045746">
    <property type="term" value="P:negative regulation of Notch signaling pathway"/>
    <property type="evidence" value="ECO:0007669"/>
    <property type="project" value="TreeGrafter"/>
</dbReference>
<accession>A0A6S7IFS4</accession>
<protein>
    <submittedName>
        <fullName evidence="1">Hypoxia-inducible factor 1-alpha inhibitor</fullName>
    </submittedName>
</protein>
<comment type="caution">
    <text evidence="1">The sequence shown here is derived from an EMBL/GenBank/DDBJ whole genome shotgun (WGS) entry which is preliminary data.</text>
</comment>
<dbReference type="AlphaFoldDB" id="A0A6S7IFS4"/>
<dbReference type="SMART" id="SM00558">
    <property type="entry name" value="JmjC"/>
    <property type="match status" value="1"/>
</dbReference>
<dbReference type="GO" id="GO:0005737">
    <property type="term" value="C:cytoplasm"/>
    <property type="evidence" value="ECO:0007669"/>
    <property type="project" value="TreeGrafter"/>
</dbReference>
<evidence type="ECO:0000313" key="2">
    <source>
        <dbReference type="Proteomes" id="UP001152795"/>
    </source>
</evidence>
<dbReference type="InterPro" id="IPR014710">
    <property type="entry name" value="RmlC-like_jellyroll"/>
</dbReference>
<name>A0A6S7IFS4_PARCT</name>
<sequence length="398" mass="46103">MLISRKGCDLFMLFLSLSVGCESESLMNYGCIPRLIDVTRVHFPTENFTNANVTKLNVANVEHPEFFSVFPFPRTPVTVADCLLDDPVKWIGLKKPVVLKGCQFFNQALKWSLPYLSKELTDEYGVSVSNSRKFLYYDSTVDYQNYEKAGWRPPYRIQYNSLEEFLEIASELSSMNNGTHAYFQTLLLNEDRNTSVKSDLNNFDYNWLLHVAFELGWSTNVLNMLFVGMPNVVTPLHYDIMQNVFIQLQGKKRFILFGPDQSTNLYPHPVGHPHDRQSQVDLDKPDYERFPKFRNVEALEAILEPGDVLYVPTNWWHHVESNKNNCTVSLNFWFEDDLSQRMFSKIEDSGSSKNPSILTPAEDMAFKRHVESIVYNMTKSTEKVREIFEEILSGRFGE</sequence>
<organism evidence="1 2">
    <name type="scientific">Paramuricea clavata</name>
    <name type="common">Red gorgonian</name>
    <name type="synonym">Violescent sea-whip</name>
    <dbReference type="NCBI Taxonomy" id="317549"/>
    <lineage>
        <taxon>Eukaryota</taxon>
        <taxon>Metazoa</taxon>
        <taxon>Cnidaria</taxon>
        <taxon>Anthozoa</taxon>
        <taxon>Octocorallia</taxon>
        <taxon>Malacalcyonacea</taxon>
        <taxon>Plexauridae</taxon>
        <taxon>Paramuricea</taxon>
    </lineage>
</organism>
<dbReference type="InterPro" id="IPR041667">
    <property type="entry name" value="Cupin_8"/>
</dbReference>
<keyword evidence="2" id="KW-1185">Reference proteome</keyword>
<dbReference type="GO" id="GO:0005634">
    <property type="term" value="C:nucleus"/>
    <property type="evidence" value="ECO:0007669"/>
    <property type="project" value="TreeGrafter"/>
</dbReference>
<evidence type="ECO:0000313" key="1">
    <source>
        <dbReference type="EMBL" id="CAB4015110.1"/>
    </source>
</evidence>
<dbReference type="Pfam" id="PF13621">
    <property type="entry name" value="Cupin_8"/>
    <property type="match status" value="1"/>
</dbReference>
<dbReference type="GO" id="GO:0036139">
    <property type="term" value="F:peptidyl-histidine dioxygenase activity"/>
    <property type="evidence" value="ECO:0007669"/>
    <property type="project" value="TreeGrafter"/>
</dbReference>
<dbReference type="GO" id="GO:0036140">
    <property type="term" value="F:[protein]-asparagine 3-dioxygenase activity"/>
    <property type="evidence" value="ECO:0007669"/>
    <property type="project" value="TreeGrafter"/>
</dbReference>
<dbReference type="EMBL" id="CACRXK020008584">
    <property type="protein sequence ID" value="CAB4015110.1"/>
    <property type="molecule type" value="Genomic_DNA"/>
</dbReference>
<dbReference type="InterPro" id="IPR003347">
    <property type="entry name" value="JmjC_dom"/>
</dbReference>
<dbReference type="OrthoDB" id="47172at2759"/>
<proteinExistence type="predicted"/>
<dbReference type="Gene3D" id="2.60.120.10">
    <property type="entry name" value="Jelly Rolls"/>
    <property type="match status" value="1"/>
</dbReference>
<dbReference type="PROSITE" id="PS51257">
    <property type="entry name" value="PROKAR_LIPOPROTEIN"/>
    <property type="match status" value="1"/>
</dbReference>